<dbReference type="Gene3D" id="3.10.310.30">
    <property type="match status" value="1"/>
</dbReference>
<dbReference type="InterPro" id="IPR041122">
    <property type="entry name" value="RecJ_OB"/>
</dbReference>
<evidence type="ECO:0000259" key="8">
    <source>
        <dbReference type="Pfam" id="PF02272"/>
    </source>
</evidence>
<organism evidence="10">
    <name type="scientific">uncultured Thermomicrobiales bacterium</name>
    <dbReference type="NCBI Taxonomy" id="1645740"/>
    <lineage>
        <taxon>Bacteria</taxon>
        <taxon>Pseudomonadati</taxon>
        <taxon>Thermomicrobiota</taxon>
        <taxon>Thermomicrobia</taxon>
        <taxon>Thermomicrobiales</taxon>
        <taxon>environmental samples</taxon>
    </lineage>
</organism>
<protein>
    <recommendedName>
        <fullName evidence="2">Single-stranded-DNA-specific exonuclease RecJ</fullName>
    </recommendedName>
</protein>
<feature type="region of interest" description="Disordered" evidence="6">
    <location>
        <begin position="1"/>
        <end position="26"/>
    </location>
</feature>
<accession>A0A6J4VBD8</accession>
<dbReference type="PANTHER" id="PTHR30255">
    <property type="entry name" value="SINGLE-STRANDED-DNA-SPECIFIC EXONUCLEASE RECJ"/>
    <property type="match status" value="1"/>
</dbReference>
<evidence type="ECO:0000256" key="4">
    <source>
        <dbReference type="ARBA" id="ARBA00022801"/>
    </source>
</evidence>
<keyword evidence="4" id="KW-0378">Hydrolase</keyword>
<feature type="domain" description="DHHA1" evidence="8">
    <location>
        <begin position="361"/>
        <end position="453"/>
    </location>
</feature>
<feature type="domain" description="DDH" evidence="7">
    <location>
        <begin position="85"/>
        <end position="239"/>
    </location>
</feature>
<comment type="similarity">
    <text evidence="1">Belongs to the RecJ family.</text>
</comment>
<dbReference type="GO" id="GO:0008409">
    <property type="term" value="F:5'-3' exonuclease activity"/>
    <property type="evidence" value="ECO:0007669"/>
    <property type="project" value="InterPro"/>
</dbReference>
<dbReference type="InterPro" id="IPR001667">
    <property type="entry name" value="DDH_dom"/>
</dbReference>
<evidence type="ECO:0000256" key="2">
    <source>
        <dbReference type="ARBA" id="ARBA00019841"/>
    </source>
</evidence>
<dbReference type="SUPFAM" id="SSF64182">
    <property type="entry name" value="DHH phosphoesterases"/>
    <property type="match status" value="1"/>
</dbReference>
<evidence type="ECO:0000259" key="7">
    <source>
        <dbReference type="Pfam" id="PF01368"/>
    </source>
</evidence>
<dbReference type="InterPro" id="IPR038763">
    <property type="entry name" value="DHH_sf"/>
</dbReference>
<gene>
    <name evidence="10" type="ORF">AVDCRST_MAG87-2704</name>
</gene>
<evidence type="ECO:0000256" key="6">
    <source>
        <dbReference type="SAM" id="MobiDB-lite"/>
    </source>
</evidence>
<dbReference type="NCBIfam" id="TIGR00644">
    <property type="entry name" value="recJ"/>
    <property type="match status" value="1"/>
</dbReference>
<dbReference type="InterPro" id="IPR051673">
    <property type="entry name" value="SSDNA_exonuclease_RecJ"/>
</dbReference>
<dbReference type="InterPro" id="IPR003156">
    <property type="entry name" value="DHHA1_dom"/>
</dbReference>
<dbReference type="PANTHER" id="PTHR30255:SF2">
    <property type="entry name" value="SINGLE-STRANDED-DNA-SPECIFIC EXONUCLEASE RECJ"/>
    <property type="match status" value="1"/>
</dbReference>
<dbReference type="Pfam" id="PF01368">
    <property type="entry name" value="DHH"/>
    <property type="match status" value="1"/>
</dbReference>
<evidence type="ECO:0000256" key="1">
    <source>
        <dbReference type="ARBA" id="ARBA00005915"/>
    </source>
</evidence>
<evidence type="ECO:0000256" key="5">
    <source>
        <dbReference type="ARBA" id="ARBA00022839"/>
    </source>
</evidence>
<dbReference type="GO" id="GO:0006310">
    <property type="term" value="P:DNA recombination"/>
    <property type="evidence" value="ECO:0007669"/>
    <property type="project" value="InterPro"/>
</dbReference>
<dbReference type="Pfam" id="PF17768">
    <property type="entry name" value="RecJ_OB"/>
    <property type="match status" value="1"/>
</dbReference>
<name>A0A6J4VBD8_9BACT</name>
<keyword evidence="5" id="KW-0269">Exonuclease</keyword>
<proteinExistence type="inferred from homology"/>
<dbReference type="EMBL" id="CADCWJ010000593">
    <property type="protein sequence ID" value="CAA9574068.1"/>
    <property type="molecule type" value="Genomic_DNA"/>
</dbReference>
<keyword evidence="3" id="KW-0540">Nuclease</keyword>
<dbReference type="AlphaFoldDB" id="A0A6J4VBD8"/>
<dbReference type="Pfam" id="PF02272">
    <property type="entry name" value="DHHA1"/>
    <property type="match status" value="1"/>
</dbReference>
<sequence length="577" mass="61769">MHLAQMAHVPPTWIEPEPVPSGSDAGSWHPDPLIGALLYRRGIHDRAAAADFLDSRRRPAPDHSRLPNIERAIARIDEAIAKDQRIGIFGDYDVDGITSTALLTLALRSIVSADRVVPALPERADGYGLKERAIRAMATAGVKLLITVDCGSSDHEQAAIVTASGMDLLILDHHRMADDGPQGAITVSPQLAEDSDLHDLSAVGIVYLLVSALAQAGYRVADGHDDGEAGFLDLVALGTVADVASLRGVNRALVRDGVRALDCSGARPGVQALLRAAGVAPNTVTAEDIAFRIGPRLNAAGRIASPCLAFDLLMASDPVDAQRMAGALEALNQQRKLRTDRLMREATNVIERTPGWKGRSVLALHSPDWPSGLVGAAASRLAEELRRPVLVLREDGEVLHGSARSVNGFNLVDALASVSSLLTRYGGHSMAAGVTLPKAHLPRLEAHLEDALAQTELPIPAPRRIAIDADLGGGPPSTQTVRALAPLEPFGTGNPVPIFRIRDARVQRYTSMGQEKQHLKITVTVGGQPLEALLWSAAWRSSELLAVRTIDLVGRLEINEWNGRERLQMIAEDFRPS</sequence>
<feature type="domain" description="RecJ OB" evidence="9">
    <location>
        <begin position="468"/>
        <end position="573"/>
    </location>
</feature>
<dbReference type="Gene3D" id="3.90.1640.30">
    <property type="match status" value="1"/>
</dbReference>
<dbReference type="InterPro" id="IPR004610">
    <property type="entry name" value="RecJ"/>
</dbReference>
<evidence type="ECO:0000259" key="9">
    <source>
        <dbReference type="Pfam" id="PF17768"/>
    </source>
</evidence>
<dbReference type="GO" id="GO:0006281">
    <property type="term" value="P:DNA repair"/>
    <property type="evidence" value="ECO:0007669"/>
    <property type="project" value="InterPro"/>
</dbReference>
<dbReference type="GO" id="GO:0003676">
    <property type="term" value="F:nucleic acid binding"/>
    <property type="evidence" value="ECO:0007669"/>
    <property type="project" value="InterPro"/>
</dbReference>
<evidence type="ECO:0000256" key="3">
    <source>
        <dbReference type="ARBA" id="ARBA00022722"/>
    </source>
</evidence>
<evidence type="ECO:0000313" key="10">
    <source>
        <dbReference type="EMBL" id="CAA9574068.1"/>
    </source>
</evidence>
<reference evidence="10" key="1">
    <citation type="submission" date="2020-02" db="EMBL/GenBank/DDBJ databases">
        <authorList>
            <person name="Meier V. D."/>
        </authorList>
    </citation>
    <scope>NUCLEOTIDE SEQUENCE</scope>
    <source>
        <strain evidence="10">AVDCRST_MAG87</strain>
    </source>
</reference>